<evidence type="ECO:0000256" key="4">
    <source>
        <dbReference type="ARBA" id="ARBA00023242"/>
    </source>
</evidence>
<dbReference type="Gene3D" id="3.40.50.1000">
    <property type="entry name" value="HAD superfamily/HAD-like"/>
    <property type="match status" value="1"/>
</dbReference>
<feature type="region of interest" description="Disordered" evidence="7">
    <location>
        <begin position="162"/>
        <end position="186"/>
    </location>
</feature>
<sequence>MGEDERINIKCLTEIFKCPVKLEWRKYLNDRVKPGEIILSVSDLKNGQEITVIKSICHGKIASCLTPKSCEIISVKEQSTGNDNISELEIIEIKDSEEDCNEKSVLHIKQENPNCHNNRYYFGYYLCDHTTFLSNICVECGFILQTKNQFCTSNKLMNRDGAGNSNDETAEIHSNSRDRHDYKTGNHYNKDGNERMLINAGFLSNSNDIKFNKHYVDKQEKSFIFELLYIKRKLNLVLDLDNTLIHASSNLPENKKKEEFISIKEIMENEITEEIYNKYCGSVVMLESKSLNTELLPKGIDVIPHYIDETDPKIQIYFKLLESLVFCIPFGNYINSGTEKPRISSSWSFGYYKLRPGVINMLKTLSKEKYEIYMYTMGTEYHAYTSLRILDPELRFFHSKRIFYRNNGFKDTSIKSLNTLFPYDHRTLVILDDIEQAWSDINSLLKAYPYNFFPSNSIPNDSGSFSRYISQIRTNNKWSQLIKKKRTRSDQEAENDIKEKNEVDSHKIDKDMAKDQSSIDIIKEIIKSEKDLQLLIFQKLLIAIHDAYFKEFDAALSKKSEFQDEDSLIQMVYKEAPNISNIIKIMRKEVLKNCTLQFTGFNNKFFYNFVDSDLYKWCRYFGSSLLDNNTKNSSEKLLATHCICEQLYTEKYHHAKEKGIPCINILWLESIIYTWISPCNININNPLLNDPVNSDYYSPFETLNFTNKESSDYIDFENYSYSYLYSTNTSESLKEQLWEEAFNDISFSMGEDDDDENISGTDSNSSLDYLHNRSPHSSSDERTNSEFVEISESEITENSD</sequence>
<proteinExistence type="predicted"/>
<comment type="catalytic activity">
    <reaction evidence="6">
        <text>O-phospho-L-threonyl-[protein] + H2O = L-threonyl-[protein] + phosphate</text>
        <dbReference type="Rhea" id="RHEA:47004"/>
        <dbReference type="Rhea" id="RHEA-COMP:11060"/>
        <dbReference type="Rhea" id="RHEA-COMP:11605"/>
        <dbReference type="ChEBI" id="CHEBI:15377"/>
        <dbReference type="ChEBI" id="CHEBI:30013"/>
        <dbReference type="ChEBI" id="CHEBI:43474"/>
        <dbReference type="ChEBI" id="CHEBI:61977"/>
        <dbReference type="EC" id="3.1.3.16"/>
    </reaction>
</comment>
<feature type="compositionally biased region" description="Basic and acidic residues" evidence="7">
    <location>
        <begin position="170"/>
        <end position="186"/>
    </location>
</feature>
<comment type="subcellular location">
    <subcellularLocation>
        <location evidence="1">Nucleus</location>
    </subcellularLocation>
</comment>
<dbReference type="AlphaFoldDB" id="A0A1J4MJ04"/>
<comment type="caution">
    <text evidence="9">The sequence shown here is derived from an EMBL/GenBank/DDBJ whole genome shotgun (WGS) entry which is preliminary data.</text>
</comment>
<dbReference type="InterPro" id="IPR036420">
    <property type="entry name" value="BRCT_dom_sf"/>
</dbReference>
<keyword evidence="10" id="KW-1185">Reference proteome</keyword>
<feature type="domain" description="FCP1 homology" evidence="8">
    <location>
        <begin position="229"/>
        <end position="472"/>
    </location>
</feature>
<evidence type="ECO:0000259" key="8">
    <source>
        <dbReference type="PROSITE" id="PS50969"/>
    </source>
</evidence>
<gene>
    <name evidence="9" type="ORF">cubi_03707</name>
</gene>
<protein>
    <recommendedName>
        <fullName evidence="2">protein-serine/threonine phosphatase</fullName>
        <ecNumber evidence="2">3.1.3.16</ecNumber>
    </recommendedName>
</protein>
<dbReference type="InterPro" id="IPR039189">
    <property type="entry name" value="Fcp1"/>
</dbReference>
<dbReference type="PANTHER" id="PTHR23081">
    <property type="entry name" value="RNA POLYMERASE II CTD PHOSPHATASE"/>
    <property type="match status" value="1"/>
</dbReference>
<dbReference type="EMBL" id="LRBP01000019">
    <property type="protein sequence ID" value="OII72837.1"/>
    <property type="molecule type" value="Genomic_DNA"/>
</dbReference>
<dbReference type="PANTHER" id="PTHR23081:SF36">
    <property type="entry name" value="RNA POLYMERASE II SUBUNIT A C-TERMINAL DOMAIN PHOSPHATASE"/>
    <property type="match status" value="1"/>
</dbReference>
<evidence type="ECO:0000256" key="5">
    <source>
        <dbReference type="ARBA" id="ARBA00047761"/>
    </source>
</evidence>
<dbReference type="GO" id="GO:0008420">
    <property type="term" value="F:RNA polymerase II CTD heptapeptide repeat phosphatase activity"/>
    <property type="evidence" value="ECO:0007669"/>
    <property type="project" value="InterPro"/>
</dbReference>
<dbReference type="Gene3D" id="3.40.50.10190">
    <property type="entry name" value="BRCT domain"/>
    <property type="match status" value="1"/>
</dbReference>
<evidence type="ECO:0000313" key="9">
    <source>
        <dbReference type="EMBL" id="OII72837.1"/>
    </source>
</evidence>
<feature type="region of interest" description="Disordered" evidence="7">
    <location>
        <begin position="749"/>
        <end position="800"/>
    </location>
</feature>
<keyword evidence="3" id="KW-0378">Hydrolase</keyword>
<organism evidence="9 10">
    <name type="scientific">Cryptosporidium ubiquitum</name>
    <dbReference type="NCBI Taxonomy" id="857276"/>
    <lineage>
        <taxon>Eukaryota</taxon>
        <taxon>Sar</taxon>
        <taxon>Alveolata</taxon>
        <taxon>Apicomplexa</taxon>
        <taxon>Conoidasida</taxon>
        <taxon>Coccidia</taxon>
        <taxon>Eucoccidiorida</taxon>
        <taxon>Eimeriorina</taxon>
        <taxon>Cryptosporidiidae</taxon>
        <taxon>Cryptosporidium</taxon>
    </lineage>
</organism>
<evidence type="ECO:0000313" key="10">
    <source>
        <dbReference type="Proteomes" id="UP000186176"/>
    </source>
</evidence>
<evidence type="ECO:0000256" key="3">
    <source>
        <dbReference type="ARBA" id="ARBA00022801"/>
    </source>
</evidence>
<dbReference type="SMART" id="SM00577">
    <property type="entry name" value="CPDc"/>
    <property type="match status" value="1"/>
</dbReference>
<evidence type="ECO:0000256" key="7">
    <source>
        <dbReference type="SAM" id="MobiDB-lite"/>
    </source>
</evidence>
<name>A0A1J4MJ04_9CRYT</name>
<evidence type="ECO:0000256" key="6">
    <source>
        <dbReference type="ARBA" id="ARBA00048336"/>
    </source>
</evidence>
<reference evidence="9 10" key="1">
    <citation type="submission" date="2016-10" db="EMBL/GenBank/DDBJ databases">
        <title>Reductive evolution of mitochondrial metabolism and differential evolution of invasion-related proteins in Cryptosporidium.</title>
        <authorList>
            <person name="Liu S."/>
            <person name="Roellig D.M."/>
            <person name="Guo Y."/>
            <person name="Li N."/>
            <person name="Frace M.A."/>
            <person name="Tang K."/>
            <person name="Zhang L."/>
            <person name="Feng Y."/>
            <person name="Xiao L."/>
        </authorList>
    </citation>
    <scope>NUCLEOTIDE SEQUENCE [LARGE SCALE GENOMIC DNA]</scope>
    <source>
        <strain evidence="9">39726</strain>
    </source>
</reference>
<accession>A0A1J4MJ04</accession>
<evidence type="ECO:0000256" key="1">
    <source>
        <dbReference type="ARBA" id="ARBA00004123"/>
    </source>
</evidence>
<dbReference type="Proteomes" id="UP000186176">
    <property type="component" value="Unassembled WGS sequence"/>
</dbReference>
<dbReference type="InterPro" id="IPR036412">
    <property type="entry name" value="HAD-like_sf"/>
</dbReference>
<dbReference type="VEuPathDB" id="CryptoDB:cubi_03707"/>
<feature type="compositionally biased region" description="Polar residues" evidence="7">
    <location>
        <begin position="758"/>
        <end position="767"/>
    </location>
</feature>
<dbReference type="OrthoDB" id="10249888at2759"/>
<dbReference type="InterPro" id="IPR023214">
    <property type="entry name" value="HAD_sf"/>
</dbReference>
<evidence type="ECO:0000256" key="2">
    <source>
        <dbReference type="ARBA" id="ARBA00013081"/>
    </source>
</evidence>
<dbReference type="EC" id="3.1.3.16" evidence="2"/>
<dbReference type="GeneID" id="39980500"/>
<feature type="compositionally biased region" description="Acidic residues" evidence="7">
    <location>
        <begin position="789"/>
        <end position="800"/>
    </location>
</feature>
<dbReference type="SUPFAM" id="SSF52113">
    <property type="entry name" value="BRCT domain"/>
    <property type="match status" value="1"/>
</dbReference>
<dbReference type="PROSITE" id="PS50969">
    <property type="entry name" value="FCP1"/>
    <property type="match status" value="1"/>
</dbReference>
<dbReference type="InterPro" id="IPR004274">
    <property type="entry name" value="FCP1_dom"/>
</dbReference>
<dbReference type="SUPFAM" id="SSF56784">
    <property type="entry name" value="HAD-like"/>
    <property type="match status" value="1"/>
</dbReference>
<dbReference type="Pfam" id="PF12738">
    <property type="entry name" value="PTCB-BRCT"/>
    <property type="match status" value="1"/>
</dbReference>
<dbReference type="RefSeq" id="XP_028874218.1">
    <property type="nucleotide sequence ID" value="XM_029020721.1"/>
</dbReference>
<dbReference type="Pfam" id="PF03031">
    <property type="entry name" value="NIF"/>
    <property type="match status" value="1"/>
</dbReference>
<dbReference type="InterPro" id="IPR001357">
    <property type="entry name" value="BRCT_dom"/>
</dbReference>
<dbReference type="GO" id="GO:0005634">
    <property type="term" value="C:nucleus"/>
    <property type="evidence" value="ECO:0007669"/>
    <property type="project" value="UniProtKB-SubCell"/>
</dbReference>
<comment type="catalytic activity">
    <reaction evidence="5">
        <text>O-phospho-L-seryl-[protein] + H2O = L-seryl-[protein] + phosphate</text>
        <dbReference type="Rhea" id="RHEA:20629"/>
        <dbReference type="Rhea" id="RHEA-COMP:9863"/>
        <dbReference type="Rhea" id="RHEA-COMP:11604"/>
        <dbReference type="ChEBI" id="CHEBI:15377"/>
        <dbReference type="ChEBI" id="CHEBI:29999"/>
        <dbReference type="ChEBI" id="CHEBI:43474"/>
        <dbReference type="ChEBI" id="CHEBI:83421"/>
        <dbReference type="EC" id="3.1.3.16"/>
    </reaction>
</comment>
<keyword evidence="4" id="KW-0539">Nucleus</keyword>